<feature type="transmembrane region" description="Helical" evidence="1">
    <location>
        <begin position="152"/>
        <end position="175"/>
    </location>
</feature>
<dbReference type="EMBL" id="MCFJ01000013">
    <property type="protein sequence ID" value="ORY59534.1"/>
    <property type="molecule type" value="Genomic_DNA"/>
</dbReference>
<dbReference type="Proteomes" id="UP000193689">
    <property type="component" value="Unassembled WGS sequence"/>
</dbReference>
<evidence type="ECO:0000256" key="1">
    <source>
        <dbReference type="SAM" id="Phobius"/>
    </source>
</evidence>
<keyword evidence="1" id="KW-0472">Membrane</keyword>
<dbReference type="InParanoid" id="A0A1Y2DK41"/>
<accession>A0A1Y2DK41</accession>
<dbReference type="AlphaFoldDB" id="A0A1Y2DK41"/>
<dbReference type="STRING" id="1141098.A0A1Y2DK41"/>
<sequence>MELQPACTPSFPAPPDPRLDLPVSKAQELGTGLGSIKAACEFSLREYFTLQNNRHYDDAVAEERFRTQRSIVLADLRMLRKDVGAVVKGSESHRWRRWILGGVVVSLIPAVRKIFRRSADDTESSNDTEYAFKRSKSLIERILDSVNGKGTFASVAFFVLAIMYVFQSEVSLRVARTVQKRLKRLSARIEAGDGMLGEADMDVFRGWRWRVLMWTE</sequence>
<comment type="caution">
    <text evidence="2">The sequence shown here is derived from an EMBL/GenBank/DDBJ whole genome shotgun (WGS) entry which is preliminary data.</text>
</comment>
<dbReference type="RefSeq" id="XP_040712108.1">
    <property type="nucleotide sequence ID" value="XM_040860961.1"/>
</dbReference>
<dbReference type="GeneID" id="63777173"/>
<organism evidence="2 3">
    <name type="scientific">Pseudomassariella vexata</name>
    <dbReference type="NCBI Taxonomy" id="1141098"/>
    <lineage>
        <taxon>Eukaryota</taxon>
        <taxon>Fungi</taxon>
        <taxon>Dikarya</taxon>
        <taxon>Ascomycota</taxon>
        <taxon>Pezizomycotina</taxon>
        <taxon>Sordariomycetes</taxon>
        <taxon>Xylariomycetidae</taxon>
        <taxon>Amphisphaeriales</taxon>
        <taxon>Pseudomassariaceae</taxon>
        <taxon>Pseudomassariella</taxon>
    </lineage>
</organism>
<proteinExistence type="predicted"/>
<evidence type="ECO:0000313" key="3">
    <source>
        <dbReference type="Proteomes" id="UP000193689"/>
    </source>
</evidence>
<keyword evidence="1" id="KW-0812">Transmembrane</keyword>
<evidence type="ECO:0000313" key="2">
    <source>
        <dbReference type="EMBL" id="ORY59534.1"/>
    </source>
</evidence>
<dbReference type="OrthoDB" id="5215647at2759"/>
<reference evidence="2 3" key="1">
    <citation type="submission" date="2016-07" db="EMBL/GenBank/DDBJ databases">
        <title>Pervasive Adenine N6-methylation of Active Genes in Fungi.</title>
        <authorList>
            <consortium name="DOE Joint Genome Institute"/>
            <person name="Mondo S.J."/>
            <person name="Dannebaum R.O."/>
            <person name="Kuo R.C."/>
            <person name="Labutti K."/>
            <person name="Haridas S."/>
            <person name="Kuo A."/>
            <person name="Salamov A."/>
            <person name="Ahrendt S.R."/>
            <person name="Lipzen A."/>
            <person name="Sullivan W."/>
            <person name="Andreopoulos W.B."/>
            <person name="Clum A."/>
            <person name="Lindquist E."/>
            <person name="Daum C."/>
            <person name="Ramamoorthy G.K."/>
            <person name="Gryganskyi A."/>
            <person name="Culley D."/>
            <person name="Magnuson J.K."/>
            <person name="James T.Y."/>
            <person name="O'Malley M.A."/>
            <person name="Stajich J.E."/>
            <person name="Spatafora J.W."/>
            <person name="Visel A."/>
            <person name="Grigoriev I.V."/>
        </authorList>
    </citation>
    <scope>NUCLEOTIDE SEQUENCE [LARGE SCALE GENOMIC DNA]</scope>
    <source>
        <strain evidence="2 3">CBS 129021</strain>
    </source>
</reference>
<protein>
    <submittedName>
        <fullName evidence="2">Uncharacterized protein</fullName>
    </submittedName>
</protein>
<keyword evidence="3" id="KW-1185">Reference proteome</keyword>
<name>A0A1Y2DK41_9PEZI</name>
<gene>
    <name evidence="2" type="ORF">BCR38DRAFT_444806</name>
</gene>
<keyword evidence="1" id="KW-1133">Transmembrane helix</keyword>